<dbReference type="Proteomes" id="UP000325218">
    <property type="component" value="Unassembled WGS sequence"/>
</dbReference>
<dbReference type="PANTHER" id="PTHR46017:SF1">
    <property type="entry name" value="ALPHA-MANNOSIDASE 2C1"/>
    <property type="match status" value="1"/>
</dbReference>
<dbReference type="GO" id="GO:0046872">
    <property type="term" value="F:metal ion binding"/>
    <property type="evidence" value="ECO:0007669"/>
    <property type="project" value="UniProtKB-KW"/>
</dbReference>
<dbReference type="InterPro" id="IPR011682">
    <property type="entry name" value="Glyco_hydro_38_C"/>
</dbReference>
<dbReference type="Pfam" id="PF09261">
    <property type="entry name" value="Alpha-mann_mid"/>
    <property type="match status" value="1"/>
</dbReference>
<evidence type="ECO:0000256" key="2">
    <source>
        <dbReference type="ARBA" id="ARBA00022723"/>
    </source>
</evidence>
<dbReference type="CDD" id="cd10789">
    <property type="entry name" value="GH38N_AMII_ER_cytosolic"/>
    <property type="match status" value="1"/>
</dbReference>
<dbReference type="Gene3D" id="2.70.98.30">
    <property type="entry name" value="Golgi alpha-mannosidase II, domain 4"/>
    <property type="match status" value="1"/>
</dbReference>
<dbReference type="OrthoDB" id="9772207at2"/>
<dbReference type="FunFam" id="1.20.1270.50:FF:000004">
    <property type="entry name" value="alpha-mannosidase 2C1 isoform X1"/>
    <property type="match status" value="1"/>
</dbReference>
<keyword evidence="4" id="KW-0326">Glycosidase</keyword>
<accession>A0A5D0CPG0</accession>
<dbReference type="SUPFAM" id="SSF74650">
    <property type="entry name" value="Galactose mutarotase-like"/>
    <property type="match status" value="1"/>
</dbReference>
<dbReference type="RefSeq" id="WP_148455315.1">
    <property type="nucleotide sequence ID" value="NZ_VSDO01000004.1"/>
</dbReference>
<evidence type="ECO:0000259" key="5">
    <source>
        <dbReference type="SMART" id="SM00872"/>
    </source>
</evidence>
<dbReference type="SUPFAM" id="SSF88713">
    <property type="entry name" value="Glycoside hydrolase/deacetylase"/>
    <property type="match status" value="1"/>
</dbReference>
<comment type="caution">
    <text evidence="6">The sequence shown here is derived from an EMBL/GenBank/DDBJ whole genome shotgun (WGS) entry which is preliminary data.</text>
</comment>
<evidence type="ECO:0000313" key="6">
    <source>
        <dbReference type="EMBL" id="TYA11460.1"/>
    </source>
</evidence>
<evidence type="ECO:0000256" key="4">
    <source>
        <dbReference type="ARBA" id="ARBA00023295"/>
    </source>
</evidence>
<dbReference type="EMBL" id="VSDO01000004">
    <property type="protein sequence ID" value="TYA11460.1"/>
    <property type="molecule type" value="Genomic_DNA"/>
</dbReference>
<sequence length="1049" mass="120900">MFLTQQKLQARIHELSSYRYRDRKQIPFFYSLEDKRPEINPPLPEVSDSWDTMRTGDTWSGRDLYLWLSSEVPIPKEWSGKKILGRFDFGETGAGNNSGFESLFYWQGKPYQGVDSNHKEVFLPEEAAGTTQRLLFRLWSGLEGGGQPRNQTHGIKLAELCWLDEAVDDYYYTALAISETVAVLDENLPERAKLLQFADQSLSLIDWRAPGSEGFYRSVHEAREFLNDRIDGMDKSSLVNITCIGHTHIDVAWLWRLKHTREKCARSFSTVMRLMEMYPEYTFLQTQPQLYDYVKEDYPELYAAIKDRVAEGRWEAGGGMWLEADCNLTSGESLVRQLLVGTQFFKREFGADCDYLWLPDVFGYSWSLPQILKKSGIHTFMTTKISWNQYNRMPHDTFKWRGIDGTEILTHFITTTEPWSQPGSWFYTYNGQIVPKTVKGSWDAYRDKELNQELLLSYGYGDGGGGVNRDMLEMRRRLDKLPGLPNLGTGQAGDYFRKLGDTVNNSDSYVHTWDGELYLEYHRGTYTSQAHNKRMNRKLELLYREAEWLSAFRSVLESDWSTYPSSALDEGWKIILRNQFHDIIPGSSIREVYEDSRIEYEEAERLGLQAWDNAAQAVGTVEQAGGFFFTVWNSSPWTETRLAEIPMEAGLENGVWTDASGNRLAVQRGDTIWTVEVPDVPSLGCAVIRFEPAAQAAAEQASPFIHRERGLTTPFFELEWNEQGQLTRLYDREEQREILANGQRGNLFQLFEDKPLAHEAWDIDIFYQQKSREIGDLQAWEVTESGPIRTVVHFVWTYGESRLEQDMILYAGSRRIDFVTEADWHERQQLLKVAFPVDVRATEATYDVQFGNVKRPTHWNTSWDAARFETVGHQWADLSDKGYGVSLLNDCKYGYDIKDNVLRLSLIKCATHPDIEADQGYHRFTYSLFPHRGDWLQGDTAREAWMLNNPPRISPGNAPAPARSMFRLSGDTAMISAIKKAEDRDTVIVRVHDYSGSRKPLCLESDLTIAAWRECDLMERADQEWISSEAVSFVLNPYEIKTFEIDLKA</sequence>
<dbReference type="Gene3D" id="3.20.110.10">
    <property type="entry name" value="Glycoside hydrolase 38, N terminal domain"/>
    <property type="match status" value="1"/>
</dbReference>
<dbReference type="InterPro" id="IPR000602">
    <property type="entry name" value="Glyco_hydro_38_N"/>
</dbReference>
<gene>
    <name evidence="6" type="ORF">FRY98_20155</name>
</gene>
<dbReference type="GO" id="GO:0006013">
    <property type="term" value="P:mannose metabolic process"/>
    <property type="evidence" value="ECO:0007669"/>
    <property type="project" value="InterPro"/>
</dbReference>
<comment type="similarity">
    <text evidence="1">Belongs to the glycosyl hydrolase 38 family.</text>
</comment>
<dbReference type="InterPro" id="IPR011330">
    <property type="entry name" value="Glyco_hydro/deAcase_b/a-brl"/>
</dbReference>
<dbReference type="InterPro" id="IPR011013">
    <property type="entry name" value="Gal_mutarotase_sf_dom"/>
</dbReference>
<dbReference type="InterPro" id="IPR041147">
    <property type="entry name" value="GH38_C"/>
</dbReference>
<evidence type="ECO:0000256" key="1">
    <source>
        <dbReference type="ARBA" id="ARBA00009792"/>
    </source>
</evidence>
<dbReference type="Gene3D" id="2.60.40.2220">
    <property type="match status" value="1"/>
</dbReference>
<dbReference type="Pfam" id="PF17677">
    <property type="entry name" value="Glyco_hydro38C2"/>
    <property type="match status" value="1"/>
</dbReference>
<organism evidence="6 7">
    <name type="scientific">Paenibacillus faecis</name>
    <dbReference type="NCBI Taxonomy" id="862114"/>
    <lineage>
        <taxon>Bacteria</taxon>
        <taxon>Bacillati</taxon>
        <taxon>Bacillota</taxon>
        <taxon>Bacilli</taxon>
        <taxon>Bacillales</taxon>
        <taxon>Paenibacillaceae</taxon>
        <taxon>Paenibacillus</taxon>
    </lineage>
</organism>
<dbReference type="SMART" id="SM00872">
    <property type="entry name" value="Alpha-mann_mid"/>
    <property type="match status" value="1"/>
</dbReference>
<proteinExistence type="inferred from homology"/>
<dbReference type="FunFam" id="3.20.110.10:FF:000002">
    <property type="entry name" value="alpha-mannosidase 2C1 isoform X1"/>
    <property type="match status" value="1"/>
</dbReference>
<dbReference type="InterPro" id="IPR027291">
    <property type="entry name" value="Glyco_hydro_38_N_sf"/>
</dbReference>
<dbReference type="SUPFAM" id="SSF88688">
    <property type="entry name" value="Families 57/38 glycoside transferase middle domain"/>
    <property type="match status" value="1"/>
</dbReference>
<dbReference type="InterPro" id="IPR037094">
    <property type="entry name" value="Glyco_hydro_38_cen_sf"/>
</dbReference>
<dbReference type="GO" id="GO:0004559">
    <property type="term" value="F:alpha-mannosidase activity"/>
    <property type="evidence" value="ECO:0007669"/>
    <property type="project" value="InterPro"/>
</dbReference>
<dbReference type="GO" id="GO:0009313">
    <property type="term" value="P:oligosaccharide catabolic process"/>
    <property type="evidence" value="ECO:0007669"/>
    <property type="project" value="TreeGrafter"/>
</dbReference>
<evidence type="ECO:0000313" key="7">
    <source>
        <dbReference type="Proteomes" id="UP000325218"/>
    </source>
</evidence>
<protein>
    <submittedName>
        <fullName evidence="6">Alpha-mannosidase</fullName>
    </submittedName>
</protein>
<feature type="domain" description="Glycoside hydrolase family 38 central" evidence="5">
    <location>
        <begin position="520"/>
        <end position="600"/>
    </location>
</feature>
<dbReference type="Gene3D" id="1.20.1270.50">
    <property type="entry name" value="Glycoside hydrolase family 38, central domain"/>
    <property type="match status" value="1"/>
</dbReference>
<evidence type="ECO:0000256" key="3">
    <source>
        <dbReference type="ARBA" id="ARBA00022801"/>
    </source>
</evidence>
<dbReference type="PANTHER" id="PTHR46017">
    <property type="entry name" value="ALPHA-MANNOSIDASE 2C1"/>
    <property type="match status" value="1"/>
</dbReference>
<keyword evidence="7" id="KW-1185">Reference proteome</keyword>
<dbReference type="FunFam" id="2.70.98.30:FF:000010">
    <property type="entry name" value="Cytosolic alpha-mannosidase"/>
    <property type="match status" value="1"/>
</dbReference>
<keyword evidence="2" id="KW-0479">Metal-binding</keyword>
<dbReference type="Pfam" id="PF01074">
    <property type="entry name" value="Glyco_hydro_38N"/>
    <property type="match status" value="1"/>
</dbReference>
<dbReference type="InterPro" id="IPR028995">
    <property type="entry name" value="Glyco_hydro_57/38_cen_sf"/>
</dbReference>
<dbReference type="Pfam" id="PF07748">
    <property type="entry name" value="Glyco_hydro_38C"/>
    <property type="match status" value="1"/>
</dbReference>
<keyword evidence="3" id="KW-0378">Hydrolase</keyword>
<dbReference type="GO" id="GO:0030246">
    <property type="term" value="F:carbohydrate binding"/>
    <property type="evidence" value="ECO:0007669"/>
    <property type="project" value="InterPro"/>
</dbReference>
<dbReference type="InterPro" id="IPR015341">
    <property type="entry name" value="Glyco_hydro_38_cen"/>
</dbReference>
<name>A0A5D0CPG0_9BACL</name>
<dbReference type="AlphaFoldDB" id="A0A5D0CPG0"/>
<reference evidence="6 7" key="1">
    <citation type="submission" date="2019-08" db="EMBL/GenBank/DDBJ databases">
        <title>Genome sequencing of Paenibacillus faecis DSM 23593(T).</title>
        <authorList>
            <person name="Kook J.-K."/>
            <person name="Park S.-N."/>
            <person name="Lim Y.K."/>
        </authorList>
    </citation>
    <scope>NUCLEOTIDE SEQUENCE [LARGE SCALE GENOMIC DNA]</scope>
    <source>
        <strain evidence="6 7">DSM 23593</strain>
    </source>
</reference>